<evidence type="ECO:0000256" key="1">
    <source>
        <dbReference type="SAM" id="MobiDB-lite"/>
    </source>
</evidence>
<dbReference type="VEuPathDB" id="PlasmoDB:PVW1_100011100"/>
<name>A0A565A3Q0_PLAVI</name>
<dbReference type="VEuPathDB" id="PlasmoDB:PVPAM_000042200"/>
<dbReference type="Proteomes" id="UP000220605">
    <property type="component" value="Unassembled WGS sequence"/>
</dbReference>
<accession>A0A565A3Q0</accession>
<dbReference type="AlphaFoldDB" id="A0A565A3Q0"/>
<feature type="region of interest" description="Disordered" evidence="1">
    <location>
        <begin position="222"/>
        <end position="251"/>
    </location>
</feature>
<gene>
    <name evidence="2" type="ORF">PVP01_0000940</name>
</gene>
<feature type="compositionally biased region" description="Polar residues" evidence="1">
    <location>
        <begin position="242"/>
        <end position="251"/>
    </location>
</feature>
<evidence type="ECO:0000313" key="2">
    <source>
        <dbReference type="EMBL" id="VUZ99379.1"/>
    </source>
</evidence>
<proteinExistence type="predicted"/>
<dbReference type="VEuPathDB" id="PlasmoDB:PVP01_0000940"/>
<dbReference type="InterPro" id="IPR008780">
    <property type="entry name" value="Plasmodium_Vir"/>
</dbReference>
<reference evidence="2" key="1">
    <citation type="submission" date="2016-07" db="EMBL/GenBank/DDBJ databases">
        <authorList>
            <consortium name="Pathogen Informatics"/>
        </authorList>
    </citation>
    <scope>NUCLEOTIDE SEQUENCE</scope>
</reference>
<sequence>MKNYPFLEDIWKKYNFDEAVNYSDESRIFSLCNNDVTYIGEHASEQKNICRKLLRNLKLLHSGTYMADDFVKCCNNINNWLYYKTKEDNISDDTINSIFAASNKIIEKKGYLDCSYFTFNKGFLEPEKLVMLRVFNNNADNIREILSNEFHSKICSCQKFIKQCVDLYKDMHEDHCSKGYTTNSSQEGTCEIVKSFRTLYEGYLTKDKIKYKIPELSSNTPTDIIDGCSSEETDSGPAPPEQSKQSGNSITQNTSHALASMVGIPPFLALIYKFTPIRKVFLSKNKKDTRAFNNLDQEIENEFFHHKYGDTNASQLKFNVSYSPV</sequence>
<dbReference type="OrthoDB" id="10466705at2759"/>
<organism evidence="2">
    <name type="scientific">Plasmodium vivax</name>
    <name type="common">malaria parasite P. vivax</name>
    <dbReference type="NCBI Taxonomy" id="5855"/>
    <lineage>
        <taxon>Eukaryota</taxon>
        <taxon>Sar</taxon>
        <taxon>Alveolata</taxon>
        <taxon>Apicomplexa</taxon>
        <taxon>Aconoidasida</taxon>
        <taxon>Haemosporida</taxon>
        <taxon>Plasmodiidae</taxon>
        <taxon>Plasmodium</taxon>
        <taxon>Plasmodium (Plasmodium)</taxon>
    </lineage>
</organism>
<dbReference type="EMBL" id="FLZR02000002">
    <property type="protein sequence ID" value="VUZ99379.1"/>
    <property type="molecule type" value="Genomic_DNA"/>
</dbReference>
<dbReference type="Pfam" id="PF05795">
    <property type="entry name" value="Plasmodium_Vir"/>
    <property type="match status" value="1"/>
</dbReference>
<protein>
    <submittedName>
        <fullName evidence="2">VIR protein</fullName>
    </submittedName>
</protein>